<sequence length="365" mass="41789">MRRWLMLAPLIIPFIYLFCMPIRLAWLEIALFLLFAAAYRQTYVHANRRELFILIQLLSVSMMGVIESPWLLIFGVYPAICMRMLPSYRRISYMVGVMTVLFCGSIYIFYERLSDPWRYEWLPVILALALIPYTLKMYQTTVEVKSQLQNANNEIARLIKNEERQRIARDLHDTLGHKLSLISLKSELVERLIPDHPDQALAEARDVQLISRATLVQVRELISDMQSINMEEEFQQAEHALQTAGISFEYNNNVSLKMAPIIQNILGMSLRECVTNVIKHSHADKCEAALCEDRGTFCLIVQDNGTGLTKDNRNLGQFGNGLLGMKERLILIDGKLEWVSDPSKGTKVTVTVPNIKKPETEVGAR</sequence>
<dbReference type="InterPro" id="IPR036890">
    <property type="entry name" value="HATPase_C_sf"/>
</dbReference>
<dbReference type="InterPro" id="IPR050482">
    <property type="entry name" value="Sensor_HK_TwoCompSys"/>
</dbReference>
<feature type="domain" description="Signal transduction histidine kinase subgroup 3 dimerisation and phosphoacceptor" evidence="9">
    <location>
        <begin position="163"/>
        <end position="226"/>
    </location>
</feature>
<keyword evidence="6" id="KW-0175">Coiled coil</keyword>
<feature type="transmembrane region" description="Helical" evidence="7">
    <location>
        <begin position="91"/>
        <end position="110"/>
    </location>
</feature>
<dbReference type="InterPro" id="IPR003594">
    <property type="entry name" value="HATPase_dom"/>
</dbReference>
<evidence type="ECO:0000256" key="7">
    <source>
        <dbReference type="SAM" id="Phobius"/>
    </source>
</evidence>
<name>A0ABT9U3L9_PAEHA</name>
<keyword evidence="7" id="KW-1133">Transmembrane helix</keyword>
<evidence type="ECO:0000256" key="6">
    <source>
        <dbReference type="SAM" id="Coils"/>
    </source>
</evidence>
<keyword evidence="7" id="KW-0812">Transmembrane</keyword>
<accession>A0ABT9U3L9</accession>
<dbReference type="Gene3D" id="1.20.5.1930">
    <property type="match status" value="1"/>
</dbReference>
<keyword evidence="7" id="KW-0472">Membrane</keyword>
<evidence type="ECO:0000256" key="2">
    <source>
        <dbReference type="ARBA" id="ARBA00012438"/>
    </source>
</evidence>
<dbReference type="Gene3D" id="3.30.565.10">
    <property type="entry name" value="Histidine kinase-like ATPase, C-terminal domain"/>
    <property type="match status" value="1"/>
</dbReference>
<dbReference type="CDD" id="cd16917">
    <property type="entry name" value="HATPase_UhpB-NarQ-NarX-like"/>
    <property type="match status" value="1"/>
</dbReference>
<dbReference type="GO" id="GO:0004673">
    <property type="term" value="F:protein histidine kinase activity"/>
    <property type="evidence" value="ECO:0007669"/>
    <property type="project" value="UniProtKB-EC"/>
</dbReference>
<reference evidence="10 11" key="1">
    <citation type="submission" date="2023-07" db="EMBL/GenBank/DDBJ databases">
        <title>Sorghum-associated microbial communities from plants grown in Nebraska, USA.</title>
        <authorList>
            <person name="Schachtman D."/>
        </authorList>
    </citation>
    <scope>NUCLEOTIDE SEQUENCE [LARGE SCALE GENOMIC DNA]</scope>
    <source>
        <strain evidence="10 11">CC482</strain>
    </source>
</reference>
<comment type="caution">
    <text evidence="10">The sequence shown here is derived from an EMBL/GenBank/DDBJ whole genome shotgun (WGS) entry which is preliminary data.</text>
</comment>
<keyword evidence="11" id="KW-1185">Reference proteome</keyword>
<dbReference type="Pfam" id="PF02518">
    <property type="entry name" value="HATPase_c"/>
    <property type="match status" value="1"/>
</dbReference>
<evidence type="ECO:0000256" key="3">
    <source>
        <dbReference type="ARBA" id="ARBA00022679"/>
    </source>
</evidence>
<evidence type="ECO:0000256" key="5">
    <source>
        <dbReference type="ARBA" id="ARBA00023012"/>
    </source>
</evidence>
<feature type="transmembrane region" description="Helical" evidence="7">
    <location>
        <begin position="12"/>
        <end position="39"/>
    </location>
</feature>
<dbReference type="SUPFAM" id="SSF55874">
    <property type="entry name" value="ATPase domain of HSP90 chaperone/DNA topoisomerase II/histidine kinase"/>
    <property type="match status" value="1"/>
</dbReference>
<keyword evidence="3 10" id="KW-0808">Transferase</keyword>
<evidence type="ECO:0000259" key="8">
    <source>
        <dbReference type="Pfam" id="PF02518"/>
    </source>
</evidence>
<dbReference type="PANTHER" id="PTHR24421:SF63">
    <property type="entry name" value="SENSOR HISTIDINE KINASE DESK"/>
    <property type="match status" value="1"/>
</dbReference>
<dbReference type="Proteomes" id="UP001229346">
    <property type="component" value="Unassembled WGS sequence"/>
</dbReference>
<organism evidence="10 11">
    <name type="scientific">Paenibacillus harenae</name>
    <dbReference type="NCBI Taxonomy" id="306543"/>
    <lineage>
        <taxon>Bacteria</taxon>
        <taxon>Bacillati</taxon>
        <taxon>Bacillota</taxon>
        <taxon>Bacilli</taxon>
        <taxon>Bacillales</taxon>
        <taxon>Paenibacillaceae</taxon>
        <taxon>Paenibacillus</taxon>
    </lineage>
</organism>
<evidence type="ECO:0000256" key="1">
    <source>
        <dbReference type="ARBA" id="ARBA00000085"/>
    </source>
</evidence>
<dbReference type="Pfam" id="PF07730">
    <property type="entry name" value="HisKA_3"/>
    <property type="match status" value="1"/>
</dbReference>
<proteinExistence type="predicted"/>
<feature type="transmembrane region" description="Helical" evidence="7">
    <location>
        <begin position="51"/>
        <end position="79"/>
    </location>
</feature>
<gene>
    <name evidence="10" type="ORF">J2T15_003701</name>
</gene>
<evidence type="ECO:0000313" key="10">
    <source>
        <dbReference type="EMBL" id="MDQ0114246.1"/>
    </source>
</evidence>
<dbReference type="EC" id="2.7.13.3" evidence="2"/>
<dbReference type="InterPro" id="IPR011712">
    <property type="entry name" value="Sig_transdc_His_kin_sub3_dim/P"/>
</dbReference>
<dbReference type="PANTHER" id="PTHR24421">
    <property type="entry name" value="NITRATE/NITRITE SENSOR PROTEIN NARX-RELATED"/>
    <property type="match status" value="1"/>
</dbReference>
<comment type="catalytic activity">
    <reaction evidence="1">
        <text>ATP + protein L-histidine = ADP + protein N-phospho-L-histidine.</text>
        <dbReference type="EC" id="2.7.13.3"/>
    </reaction>
</comment>
<evidence type="ECO:0000313" key="11">
    <source>
        <dbReference type="Proteomes" id="UP001229346"/>
    </source>
</evidence>
<keyword evidence="4 10" id="KW-0418">Kinase</keyword>
<feature type="coiled-coil region" evidence="6">
    <location>
        <begin position="141"/>
        <end position="168"/>
    </location>
</feature>
<feature type="domain" description="Histidine kinase/HSP90-like ATPase" evidence="8">
    <location>
        <begin position="269"/>
        <end position="353"/>
    </location>
</feature>
<evidence type="ECO:0000259" key="9">
    <source>
        <dbReference type="Pfam" id="PF07730"/>
    </source>
</evidence>
<keyword evidence="5" id="KW-0902">Two-component regulatory system</keyword>
<dbReference type="EMBL" id="JAUSSU010000007">
    <property type="protein sequence ID" value="MDQ0114246.1"/>
    <property type="molecule type" value="Genomic_DNA"/>
</dbReference>
<protein>
    <recommendedName>
        <fullName evidence="2">histidine kinase</fullName>
        <ecNumber evidence="2">2.7.13.3</ecNumber>
    </recommendedName>
</protein>
<evidence type="ECO:0000256" key="4">
    <source>
        <dbReference type="ARBA" id="ARBA00022777"/>
    </source>
</evidence>